<dbReference type="PRINTS" id="PR01161">
    <property type="entry name" value="TUBULIN"/>
</dbReference>
<dbReference type="Gene3D" id="1.10.287.70">
    <property type="match status" value="1"/>
</dbReference>
<keyword evidence="10" id="KW-0206">Cytoskeleton</keyword>
<dbReference type="GO" id="GO:0003924">
    <property type="term" value="F:GTPase activity"/>
    <property type="evidence" value="ECO:0007669"/>
    <property type="project" value="InterPro"/>
</dbReference>
<dbReference type="GO" id="GO:0005525">
    <property type="term" value="F:GTP binding"/>
    <property type="evidence" value="ECO:0007669"/>
    <property type="project" value="UniProtKB-KW"/>
</dbReference>
<dbReference type="FunFam" id="1.10.287.70:FF:000090">
    <property type="entry name" value="two pore potassium channel protein sup-9"/>
    <property type="match status" value="1"/>
</dbReference>
<comment type="function">
    <text evidence="11">Tubulin is the major constituent of microtubules, a cylinder consisting of laterally associated linear protofilaments composed of alpha- and beta-tubulin heterodimers. Microtubules grow by the addition of GTP-tubulin dimers to the microtubule end, where a stabilizing cap forms. Below the cap, tubulin dimers are in GDP-bound state, owing to GTPase activity of alpha-tubulin.</text>
</comment>
<evidence type="ECO:0000259" key="14">
    <source>
        <dbReference type="SMART" id="SM00864"/>
    </source>
</evidence>
<dbReference type="PANTHER" id="PTHR11588">
    <property type="entry name" value="TUBULIN"/>
    <property type="match status" value="1"/>
</dbReference>
<evidence type="ECO:0000313" key="16">
    <source>
        <dbReference type="EMBL" id="KNC33181.1"/>
    </source>
</evidence>
<dbReference type="FunFam" id="1.10.287.600:FF:000006">
    <property type="entry name" value="Tubulin beta chain"/>
    <property type="match status" value="1"/>
</dbReference>
<evidence type="ECO:0000256" key="10">
    <source>
        <dbReference type="ARBA" id="ARBA00023212"/>
    </source>
</evidence>
<keyword evidence="13" id="KW-0472">Membrane</keyword>
<dbReference type="SUPFAM" id="SSF81324">
    <property type="entry name" value="Voltage-gated potassium channels"/>
    <property type="match status" value="2"/>
</dbReference>
<keyword evidence="17" id="KW-1185">Reference proteome</keyword>
<dbReference type="InterPro" id="IPR023123">
    <property type="entry name" value="Tubulin_C"/>
</dbReference>
<evidence type="ECO:0000259" key="15">
    <source>
        <dbReference type="SMART" id="SM00865"/>
    </source>
</evidence>
<feature type="transmembrane region" description="Helical" evidence="13">
    <location>
        <begin position="96"/>
        <end position="114"/>
    </location>
</feature>
<comment type="caution">
    <text evidence="16">The sequence shown here is derived from an EMBL/GenBank/DDBJ whole genome shotgun (WGS) entry which is preliminary data.</text>
</comment>
<evidence type="ECO:0000256" key="13">
    <source>
        <dbReference type="SAM" id="Phobius"/>
    </source>
</evidence>
<dbReference type="Pfam" id="PF00091">
    <property type="entry name" value="Tubulin"/>
    <property type="match status" value="1"/>
</dbReference>
<evidence type="ECO:0000313" key="17">
    <source>
        <dbReference type="Proteomes" id="UP000037069"/>
    </source>
</evidence>
<dbReference type="GO" id="GO:0007017">
    <property type="term" value="P:microtubule-based process"/>
    <property type="evidence" value="ECO:0007669"/>
    <property type="project" value="InterPro"/>
</dbReference>
<comment type="cofactor">
    <cofactor evidence="1">
        <name>Mg(2+)</name>
        <dbReference type="ChEBI" id="CHEBI:18420"/>
    </cofactor>
</comment>
<dbReference type="Gene3D" id="3.40.50.1440">
    <property type="entry name" value="Tubulin/FtsZ, GTPase domain"/>
    <property type="match status" value="1"/>
</dbReference>
<evidence type="ECO:0000256" key="4">
    <source>
        <dbReference type="ARBA" id="ARBA00022490"/>
    </source>
</evidence>
<dbReference type="FunFam" id="3.40.50.1440:FF:000003">
    <property type="entry name" value="Tubulin beta chain"/>
    <property type="match status" value="1"/>
</dbReference>
<dbReference type="Gene3D" id="1.10.287.600">
    <property type="entry name" value="Helix hairpin bin"/>
    <property type="match status" value="1"/>
</dbReference>
<dbReference type="GO" id="GO:0046872">
    <property type="term" value="F:metal ion binding"/>
    <property type="evidence" value="ECO:0007669"/>
    <property type="project" value="UniProtKB-KW"/>
</dbReference>
<dbReference type="InterPro" id="IPR008280">
    <property type="entry name" value="Tub_FtsZ_C"/>
</dbReference>
<dbReference type="InterPro" id="IPR013099">
    <property type="entry name" value="K_chnl_dom"/>
</dbReference>
<dbReference type="InterPro" id="IPR002453">
    <property type="entry name" value="Beta_tubulin"/>
</dbReference>
<keyword evidence="9" id="KW-0342">GTP-binding</keyword>
<sequence>MLIESYRDYIVDLVTQCSMKRQNVRTLSLVVCTFTYLLIGAAVFDSLESDFESKRWDFLQAVKNNFVKKYNVSTEDFRMMEIVIIENKPHKAGPQWKFAGAFYFATVVLAMIGYGHSTPVTIGGKAFCMAYAMVGIPLGLVMFQSIGERLNKFASVIIRKAKRYMQCTHTEATEMNLMLATGMLSSIIITTGAAVFSRYEGWSYFDSFYYCFVTLTTIGFGDYVALQNDQALMNKPGYVALSLVFILFGLAVVAASINLLVLRFMTMQAEDAKRDEQDAQNQIAANQPVTFDTEHSYNVHGKLLNSSNYMTEFEETASICSCTCLGGTRCMNHETFADPDFRPTDIIASTISLKRASQKMREIVHIQAGQCGNQIGGKFWEVISDEHCIDATGTYYGDSDLQLERINVYYNEATGAKYVPRAILVDLEPGTMDSVRSGAFGQIFRPDNFVFGQSGAGNNWAKGHYTEGAELVDSVLDVVRKESEGCDCLQGFQLTHSLGGGTGSGMGTLLISKIREEYPDRIMNTFSVVPSPKVSDTVVEPYNATLSVHQLVENTDETYCIDNEALYDICFRTLKLTTPTYGDLNHLVSATMSGVTTCLRFPGQLNADLRKLAVNMVPFPRLHFFMPGFAPLTSRGSQQYRALTVPELTQQMFDAKNMMAACDPRHGRYLTVAAIFRGRMSMKEVDEQMLNIQNKNSSFFVEWIPNNCKTAVCDIPPRGLKMSATFIGNSTAIQELFKRVSEQFTAMFRRKAFLHWYTGEGMDEMEFTEAESNMNDLVSEYQQYQEATADEEGEFDEDEEGGGDE</sequence>
<feature type="domain" description="Tubulin/FtsZ 2-layer sandwich" evidence="15">
    <location>
        <begin position="605"/>
        <end position="742"/>
    </location>
</feature>
<dbReference type="SMART" id="SM00865">
    <property type="entry name" value="Tubulin_C"/>
    <property type="match status" value="1"/>
</dbReference>
<dbReference type="PROSITE" id="PS00227">
    <property type="entry name" value="TUBULIN"/>
    <property type="match status" value="1"/>
</dbReference>
<dbReference type="InterPro" id="IPR037103">
    <property type="entry name" value="Tubulin/FtsZ-like_C"/>
</dbReference>
<feature type="transmembrane region" description="Helical" evidence="13">
    <location>
        <begin position="26"/>
        <end position="44"/>
    </location>
</feature>
<feature type="domain" description="Tubulin/FtsZ GTPase" evidence="14">
    <location>
        <begin position="406"/>
        <end position="603"/>
    </location>
</feature>
<dbReference type="CDD" id="cd02187">
    <property type="entry name" value="beta_tubulin"/>
    <property type="match status" value="1"/>
</dbReference>
<name>A0A0L0CLP5_LUCCU</name>
<feature type="compositionally biased region" description="Acidic residues" evidence="12">
    <location>
        <begin position="788"/>
        <end position="805"/>
    </location>
</feature>
<dbReference type="STRING" id="7375.A0A0L0CLP5"/>
<comment type="similarity">
    <text evidence="3">Belongs to the tubulin family.</text>
</comment>
<keyword evidence="13" id="KW-0812">Transmembrane</keyword>
<dbReference type="SUPFAM" id="SSF52490">
    <property type="entry name" value="Tubulin nucleotide-binding domain-like"/>
    <property type="match status" value="1"/>
</dbReference>
<evidence type="ECO:0000256" key="8">
    <source>
        <dbReference type="ARBA" id="ARBA00022842"/>
    </source>
</evidence>
<evidence type="ECO:0000256" key="12">
    <source>
        <dbReference type="SAM" id="MobiDB-lite"/>
    </source>
</evidence>
<gene>
    <name evidence="16" type="ORF">FF38_06786</name>
</gene>
<dbReference type="PRINTS" id="PR01163">
    <property type="entry name" value="BETATUBULIN"/>
</dbReference>
<dbReference type="FunFam" id="3.30.1330.20:FF:000002">
    <property type="entry name" value="Tubulin beta chain"/>
    <property type="match status" value="1"/>
</dbReference>
<dbReference type="Gene3D" id="3.30.1330.20">
    <property type="entry name" value="Tubulin/FtsZ, C-terminal domain"/>
    <property type="match status" value="1"/>
</dbReference>
<dbReference type="Pfam" id="PF03953">
    <property type="entry name" value="Tubulin_C"/>
    <property type="match status" value="1"/>
</dbReference>
<dbReference type="InterPro" id="IPR036525">
    <property type="entry name" value="Tubulin/FtsZ_GTPase_sf"/>
</dbReference>
<feature type="transmembrane region" description="Helical" evidence="13">
    <location>
        <begin position="238"/>
        <end position="264"/>
    </location>
</feature>
<evidence type="ECO:0000256" key="11">
    <source>
        <dbReference type="ARBA" id="ARBA00034296"/>
    </source>
</evidence>
<comment type="subcellular location">
    <subcellularLocation>
        <location evidence="2">Cytoplasm</location>
        <location evidence="2">Cytoskeleton</location>
    </subcellularLocation>
</comment>
<dbReference type="SUPFAM" id="SSF55307">
    <property type="entry name" value="Tubulin C-terminal domain-like"/>
    <property type="match status" value="1"/>
</dbReference>
<dbReference type="InterPro" id="IPR018316">
    <property type="entry name" value="Tubulin/FtsZ_2-layer-sand-dom"/>
</dbReference>
<feature type="transmembrane region" description="Helical" evidence="13">
    <location>
        <begin position="208"/>
        <end position="226"/>
    </location>
</feature>
<organism evidence="16 17">
    <name type="scientific">Lucilia cuprina</name>
    <name type="common">Green bottle fly</name>
    <name type="synonym">Australian sheep blowfly</name>
    <dbReference type="NCBI Taxonomy" id="7375"/>
    <lineage>
        <taxon>Eukaryota</taxon>
        <taxon>Metazoa</taxon>
        <taxon>Ecdysozoa</taxon>
        <taxon>Arthropoda</taxon>
        <taxon>Hexapoda</taxon>
        <taxon>Insecta</taxon>
        <taxon>Pterygota</taxon>
        <taxon>Neoptera</taxon>
        <taxon>Endopterygota</taxon>
        <taxon>Diptera</taxon>
        <taxon>Brachycera</taxon>
        <taxon>Muscomorpha</taxon>
        <taxon>Oestroidea</taxon>
        <taxon>Calliphoridae</taxon>
        <taxon>Luciliinae</taxon>
        <taxon>Lucilia</taxon>
    </lineage>
</organism>
<dbReference type="InterPro" id="IPR000217">
    <property type="entry name" value="Tubulin"/>
</dbReference>
<feature type="region of interest" description="Disordered" evidence="12">
    <location>
        <begin position="783"/>
        <end position="805"/>
    </location>
</feature>
<dbReference type="InterPro" id="IPR003008">
    <property type="entry name" value="Tubulin_FtsZ_GTPase"/>
</dbReference>
<keyword evidence="4" id="KW-0963">Cytoplasm</keyword>
<accession>A0A0L0CLP5</accession>
<protein>
    <submittedName>
        <fullName evidence="16">Tubulin beta-2 chain</fullName>
    </submittedName>
</protein>
<keyword evidence="8" id="KW-0460">Magnesium</keyword>
<evidence type="ECO:0000256" key="3">
    <source>
        <dbReference type="ARBA" id="ARBA00009636"/>
    </source>
</evidence>
<keyword evidence="13" id="KW-1133">Transmembrane helix</keyword>
<dbReference type="Proteomes" id="UP000037069">
    <property type="component" value="Unassembled WGS sequence"/>
</dbReference>
<evidence type="ECO:0000256" key="9">
    <source>
        <dbReference type="ARBA" id="ARBA00023134"/>
    </source>
</evidence>
<reference evidence="16 17" key="1">
    <citation type="journal article" date="2015" name="Nat. Commun.">
        <title>Lucilia cuprina genome unlocks parasitic fly biology to underpin future interventions.</title>
        <authorList>
            <person name="Anstead C.A."/>
            <person name="Korhonen P.K."/>
            <person name="Young N.D."/>
            <person name="Hall R.S."/>
            <person name="Jex A.R."/>
            <person name="Murali S.C."/>
            <person name="Hughes D.S."/>
            <person name="Lee S.F."/>
            <person name="Perry T."/>
            <person name="Stroehlein A.J."/>
            <person name="Ansell B.R."/>
            <person name="Breugelmans B."/>
            <person name="Hofmann A."/>
            <person name="Qu J."/>
            <person name="Dugan S."/>
            <person name="Lee S.L."/>
            <person name="Chao H."/>
            <person name="Dinh H."/>
            <person name="Han Y."/>
            <person name="Doddapaneni H.V."/>
            <person name="Worley K.C."/>
            <person name="Muzny D.M."/>
            <person name="Ioannidis P."/>
            <person name="Waterhouse R.M."/>
            <person name="Zdobnov E.M."/>
            <person name="James P.J."/>
            <person name="Bagnall N.H."/>
            <person name="Kotze A.C."/>
            <person name="Gibbs R.A."/>
            <person name="Richards S."/>
            <person name="Batterham P."/>
            <person name="Gasser R.B."/>
        </authorList>
    </citation>
    <scope>NUCLEOTIDE SEQUENCE [LARGE SCALE GENOMIC DNA]</scope>
    <source>
        <strain evidence="16 17">LS</strain>
        <tissue evidence="16">Full body</tissue>
    </source>
</reference>
<dbReference type="Pfam" id="PF07885">
    <property type="entry name" value="Ion_trans_2"/>
    <property type="match status" value="2"/>
</dbReference>
<evidence type="ECO:0000256" key="5">
    <source>
        <dbReference type="ARBA" id="ARBA00022701"/>
    </source>
</evidence>
<dbReference type="GO" id="GO:0005200">
    <property type="term" value="F:structural constituent of cytoskeleton"/>
    <property type="evidence" value="ECO:0007669"/>
    <property type="project" value="InterPro"/>
</dbReference>
<dbReference type="OrthoDB" id="1662883at2759"/>
<dbReference type="InterPro" id="IPR017975">
    <property type="entry name" value="Tubulin_CS"/>
</dbReference>
<dbReference type="AlphaFoldDB" id="A0A0L0CLP5"/>
<evidence type="ECO:0000256" key="2">
    <source>
        <dbReference type="ARBA" id="ARBA00004245"/>
    </source>
</evidence>
<dbReference type="GO" id="GO:0005874">
    <property type="term" value="C:microtubule"/>
    <property type="evidence" value="ECO:0007669"/>
    <property type="project" value="UniProtKB-KW"/>
</dbReference>
<dbReference type="EMBL" id="JRES01000228">
    <property type="protein sequence ID" value="KNC33181.1"/>
    <property type="molecule type" value="Genomic_DNA"/>
</dbReference>
<proteinExistence type="inferred from homology"/>
<evidence type="ECO:0000256" key="1">
    <source>
        <dbReference type="ARBA" id="ARBA00001946"/>
    </source>
</evidence>
<keyword evidence="7" id="KW-0547">Nucleotide-binding</keyword>
<feature type="transmembrane region" description="Helical" evidence="13">
    <location>
        <begin position="177"/>
        <end position="196"/>
    </location>
</feature>
<evidence type="ECO:0000256" key="6">
    <source>
        <dbReference type="ARBA" id="ARBA00022723"/>
    </source>
</evidence>
<dbReference type="SMART" id="SM00864">
    <property type="entry name" value="Tubulin"/>
    <property type="match status" value="1"/>
</dbReference>
<keyword evidence="6" id="KW-0479">Metal-binding</keyword>
<evidence type="ECO:0000256" key="7">
    <source>
        <dbReference type="ARBA" id="ARBA00022741"/>
    </source>
</evidence>
<keyword evidence="5" id="KW-0493">Microtubule</keyword>